<evidence type="ECO:0000313" key="1">
    <source>
        <dbReference type="EMBL" id="SKD10252.1"/>
    </source>
</evidence>
<proteinExistence type="predicted"/>
<protein>
    <recommendedName>
        <fullName evidence="3">Glycosyl hydrolase family 65, N-terminal domain</fullName>
    </recommendedName>
</protein>
<sequence>MNKFRLLIAVRIFAFSIFVIQNSYAFQSQPSKIDRKAVVTRHNITITDRDLKGPGQVGNGEFAYGFDITGMQTFTQSGNTMSNWGWHKFPLPTSETPADFKGQEWNTQGRMVRYDIQNKEQEKLSDWMRGNPQRIHLGRLGLILKRKDGTMAVLNDLQNPVQKIDLWTGIATSTFELEGRKIKVTTVGHPTQDAIAIKIEADNLNDGLIGAFLEFPYASMAEFGNGADWNNPGKHTTEAVFSSGHTDFHRKLDDTEYDVRLQWKNGGTIKETKAHRYELQFAGKDQAEISLSFSKKPIKSDLPTFQQTNNESIKKWEKFWKSGGAIDLSESRDPRWKELERRIVLSQYVMAINEAGSLPPQESGLVNNGWYGKYHYEMIWWHGTHYALWDRWPLLDPGMKAYGDHLESSVARAKKQGYDGARWPKTIGDQARWEWPLEITALLIWQQPHPIFFAELDYRSHPNAKTLNKWKDVVLQSADFMASYAHYNKDQNRYILGYPLQVVSENADPRTTINPTFELSYWRTGLKIAQEWRKRLKMPVSTKYADVLAKLSPLPVKDGLYVSWENINDMWKNYTFEHPALIGAYGMLPGDGVDVPTMERTFKKVGETWKFSHTWGWDFPMLAMCAAKLGQGGKAIDYLLNYPGFRLEEHGLVDGGGPFPYFPGNGGLLYAIAMMTAGWDGAPAGNAPGFPKDGSWVVKWEGLKKAL</sequence>
<dbReference type="AlphaFoldDB" id="A0A1T5PC85"/>
<evidence type="ECO:0000313" key="2">
    <source>
        <dbReference type="Proteomes" id="UP000190166"/>
    </source>
</evidence>
<gene>
    <name evidence="1" type="ORF">SAMN05660461_6158</name>
</gene>
<dbReference type="SUPFAM" id="SSF48208">
    <property type="entry name" value="Six-hairpin glycosidases"/>
    <property type="match status" value="1"/>
</dbReference>
<dbReference type="RefSeq" id="WP_200817393.1">
    <property type="nucleotide sequence ID" value="NZ_FUZZ01000006.1"/>
</dbReference>
<dbReference type="GO" id="GO:0005975">
    <property type="term" value="P:carbohydrate metabolic process"/>
    <property type="evidence" value="ECO:0007669"/>
    <property type="project" value="InterPro"/>
</dbReference>
<reference evidence="1 2" key="1">
    <citation type="submission" date="2017-02" db="EMBL/GenBank/DDBJ databases">
        <authorList>
            <person name="Peterson S.W."/>
        </authorList>
    </citation>
    <scope>NUCLEOTIDE SEQUENCE [LARGE SCALE GENOMIC DNA]</scope>
    <source>
        <strain evidence="1 2">DSM 18108</strain>
    </source>
</reference>
<dbReference type="Gene3D" id="1.50.10.10">
    <property type="match status" value="1"/>
</dbReference>
<accession>A0A1T5PC85</accession>
<dbReference type="Proteomes" id="UP000190166">
    <property type="component" value="Unassembled WGS sequence"/>
</dbReference>
<dbReference type="InterPro" id="IPR012341">
    <property type="entry name" value="6hp_glycosidase-like_sf"/>
</dbReference>
<dbReference type="InterPro" id="IPR008928">
    <property type="entry name" value="6-hairpin_glycosidase_sf"/>
</dbReference>
<name>A0A1T5PC85_9BACT</name>
<evidence type="ECO:0008006" key="3">
    <source>
        <dbReference type="Google" id="ProtNLM"/>
    </source>
</evidence>
<dbReference type="EMBL" id="FUZZ01000006">
    <property type="protein sequence ID" value="SKD10252.1"/>
    <property type="molecule type" value="Genomic_DNA"/>
</dbReference>
<keyword evidence="2" id="KW-1185">Reference proteome</keyword>
<organism evidence="1 2">
    <name type="scientific">Chitinophaga ginsengisegetis</name>
    <dbReference type="NCBI Taxonomy" id="393003"/>
    <lineage>
        <taxon>Bacteria</taxon>
        <taxon>Pseudomonadati</taxon>
        <taxon>Bacteroidota</taxon>
        <taxon>Chitinophagia</taxon>
        <taxon>Chitinophagales</taxon>
        <taxon>Chitinophagaceae</taxon>
        <taxon>Chitinophaga</taxon>
    </lineage>
</organism>
<dbReference type="STRING" id="393003.SAMN05660461_6158"/>